<name>A0A5N6RWR1_9ROSI</name>
<proteinExistence type="predicted"/>
<sequence>MSVGRTPVDCHGSDWAERLCVDRICQELGRGWLGHVPEEDLVTSSPASNVLHQGTICNLFIYFDLTVGRSHGGNW</sequence>
<evidence type="ECO:0000313" key="2">
    <source>
        <dbReference type="Proteomes" id="UP000327013"/>
    </source>
</evidence>
<accession>A0A5N6RWR1</accession>
<dbReference type="EMBL" id="CM017328">
    <property type="protein sequence ID" value="KAE8125314.1"/>
    <property type="molecule type" value="Genomic_DNA"/>
</dbReference>
<gene>
    <name evidence="1" type="ORF">FH972_020138</name>
</gene>
<reference evidence="1 2" key="1">
    <citation type="submission" date="2019-06" db="EMBL/GenBank/DDBJ databases">
        <title>A chromosomal-level reference genome of Carpinus fangiana (Coryloideae, Betulaceae).</title>
        <authorList>
            <person name="Yang X."/>
            <person name="Wang Z."/>
            <person name="Zhang L."/>
            <person name="Hao G."/>
            <person name="Liu J."/>
            <person name="Yang Y."/>
        </authorList>
    </citation>
    <scope>NUCLEOTIDE SEQUENCE [LARGE SCALE GENOMIC DNA]</scope>
    <source>
        <strain evidence="1">Cfa_2016G</strain>
        <tissue evidence="1">Leaf</tissue>
    </source>
</reference>
<organism evidence="1 2">
    <name type="scientific">Carpinus fangiana</name>
    <dbReference type="NCBI Taxonomy" id="176857"/>
    <lineage>
        <taxon>Eukaryota</taxon>
        <taxon>Viridiplantae</taxon>
        <taxon>Streptophyta</taxon>
        <taxon>Embryophyta</taxon>
        <taxon>Tracheophyta</taxon>
        <taxon>Spermatophyta</taxon>
        <taxon>Magnoliopsida</taxon>
        <taxon>eudicotyledons</taxon>
        <taxon>Gunneridae</taxon>
        <taxon>Pentapetalae</taxon>
        <taxon>rosids</taxon>
        <taxon>fabids</taxon>
        <taxon>Fagales</taxon>
        <taxon>Betulaceae</taxon>
        <taxon>Carpinus</taxon>
    </lineage>
</organism>
<evidence type="ECO:0000313" key="1">
    <source>
        <dbReference type="EMBL" id="KAE8125314.1"/>
    </source>
</evidence>
<protein>
    <submittedName>
        <fullName evidence="1">Uncharacterized protein</fullName>
    </submittedName>
</protein>
<dbReference type="Proteomes" id="UP000327013">
    <property type="component" value="Chromosome 8"/>
</dbReference>
<keyword evidence="2" id="KW-1185">Reference proteome</keyword>
<dbReference type="AlphaFoldDB" id="A0A5N6RWR1"/>